<dbReference type="PANTHER" id="PTHR22960:SF0">
    <property type="entry name" value="MOLYBDENUM COFACTOR BIOSYNTHESIS PROTEIN 1"/>
    <property type="match status" value="1"/>
</dbReference>
<evidence type="ECO:0000256" key="6">
    <source>
        <dbReference type="ARBA" id="ARBA00023004"/>
    </source>
</evidence>
<evidence type="ECO:0000256" key="4">
    <source>
        <dbReference type="ARBA" id="ARBA00022723"/>
    </source>
</evidence>
<comment type="similarity">
    <text evidence="12">Belongs to the radical SAM superfamily. MoaA family.</text>
</comment>
<dbReference type="SFLD" id="SFLDS00029">
    <property type="entry name" value="Radical_SAM"/>
    <property type="match status" value="1"/>
</dbReference>
<dbReference type="GO" id="GO:0061798">
    <property type="term" value="F:GTP 3',8'-cyclase activity"/>
    <property type="evidence" value="ECO:0007669"/>
    <property type="project" value="UniProtKB-UniRule"/>
</dbReference>
<accession>A0A1G9PAF1</accession>
<feature type="binding site" evidence="12">
    <location>
        <position position="157"/>
    </location>
    <ligand>
        <name>GTP</name>
        <dbReference type="ChEBI" id="CHEBI:37565"/>
    </ligand>
</feature>
<dbReference type="GO" id="GO:0061799">
    <property type="term" value="F:cyclic pyranopterin monophosphate synthase activity"/>
    <property type="evidence" value="ECO:0007669"/>
    <property type="project" value="TreeGrafter"/>
</dbReference>
<dbReference type="InterPro" id="IPR000385">
    <property type="entry name" value="MoaA_NifB_PqqE_Fe-S-bd_CS"/>
</dbReference>
<dbReference type="GO" id="GO:0051539">
    <property type="term" value="F:4 iron, 4 sulfur cluster binding"/>
    <property type="evidence" value="ECO:0007669"/>
    <property type="project" value="UniProtKB-UniRule"/>
</dbReference>
<evidence type="ECO:0000256" key="5">
    <source>
        <dbReference type="ARBA" id="ARBA00022741"/>
    </source>
</evidence>
<dbReference type="SFLD" id="SFLDG01067">
    <property type="entry name" value="SPASM/twitch_domain_containing"/>
    <property type="match status" value="1"/>
</dbReference>
<sequence>MSLKSSGDRKINYMRISVTDRCNFRCNYCLPDEGVEWKPRDEIMSYEKIIKVAAAAVEDGIKYFRLTGGEPLVRLGIEKLIDRLDNLSGCEEISLTTNGYLLAEKAETLSDSGLERVNISLDTLDPDKFRDITGIDGLNQVFEGIKAAKSAGLDPVKLNVVALKDINTDEIESFAEFARDESLNLRFIEYMPFYDTEQCDFGGNGDDLFYPLSKIYNRIEQEFDLIPDQDIKGRGPAKNYQFSSGGGSLGFISPISGDICKKCNRLRLTADGYIRPCLASEIEFDLFEEGELISRKKIKKILSDAASNKNLENGFKGSNLKKRNMSQIGG</sequence>
<dbReference type="UniPathway" id="UPA00344"/>
<keyword evidence="6 12" id="KW-0408">Iron</keyword>
<dbReference type="NCBIfam" id="NF001199">
    <property type="entry name" value="PRK00164.2-1"/>
    <property type="match status" value="1"/>
</dbReference>
<keyword evidence="10 12" id="KW-0456">Lyase</keyword>
<reference evidence="14 15" key="1">
    <citation type="submission" date="2016-10" db="EMBL/GenBank/DDBJ databases">
        <authorList>
            <person name="de Groot N.N."/>
        </authorList>
    </citation>
    <scope>NUCLEOTIDE SEQUENCE [LARGE SCALE GENOMIC DNA]</scope>
    <source>
        <strain evidence="14 15">SLAS-1</strain>
    </source>
</reference>
<feature type="binding site" evidence="12">
    <location>
        <position position="28"/>
    </location>
    <ligand>
        <name>S-adenosyl-L-methionine</name>
        <dbReference type="ChEBI" id="CHEBI:59789"/>
    </ligand>
</feature>
<dbReference type="GO" id="GO:1904047">
    <property type="term" value="F:S-adenosyl-L-methionine binding"/>
    <property type="evidence" value="ECO:0007669"/>
    <property type="project" value="UniProtKB-UniRule"/>
</dbReference>
<dbReference type="EC" id="4.1.99.22" evidence="1 12"/>
<comment type="pathway">
    <text evidence="12">Cofactor biosynthesis; molybdopterin biosynthesis.</text>
</comment>
<dbReference type="InterPro" id="IPR010505">
    <property type="entry name" value="MoaA_twitch"/>
</dbReference>
<proteinExistence type="inferred from homology"/>
<dbReference type="InterPro" id="IPR006638">
    <property type="entry name" value="Elp3/MiaA/NifB-like_rSAM"/>
</dbReference>
<dbReference type="PROSITE" id="PS01305">
    <property type="entry name" value="MOAA_NIFB_PQQE"/>
    <property type="match status" value="1"/>
</dbReference>
<feature type="binding site" evidence="12">
    <location>
        <position position="191"/>
    </location>
    <ligand>
        <name>S-adenosyl-L-methionine</name>
        <dbReference type="ChEBI" id="CHEBI:59789"/>
    </ligand>
</feature>
<comment type="subunit">
    <text evidence="12">Monomer and homodimer.</text>
</comment>
<evidence type="ECO:0000256" key="7">
    <source>
        <dbReference type="ARBA" id="ARBA00023014"/>
    </source>
</evidence>
<dbReference type="GO" id="GO:0005525">
    <property type="term" value="F:GTP binding"/>
    <property type="evidence" value="ECO:0007669"/>
    <property type="project" value="UniProtKB-UniRule"/>
</dbReference>
<dbReference type="Proteomes" id="UP000199476">
    <property type="component" value="Unassembled WGS sequence"/>
</dbReference>
<feature type="binding site" evidence="12">
    <location>
        <position position="69"/>
    </location>
    <ligand>
        <name>S-adenosyl-L-methionine</name>
        <dbReference type="ChEBI" id="CHEBI:59789"/>
    </ligand>
</feature>
<evidence type="ECO:0000256" key="11">
    <source>
        <dbReference type="ARBA" id="ARBA00048697"/>
    </source>
</evidence>
<dbReference type="Gene3D" id="3.20.20.70">
    <property type="entry name" value="Aldolase class I"/>
    <property type="match status" value="1"/>
</dbReference>
<keyword evidence="4 12" id="KW-0479">Metal-binding</keyword>
<feature type="binding site" evidence="12">
    <location>
        <position position="96"/>
    </location>
    <ligand>
        <name>GTP</name>
        <dbReference type="ChEBI" id="CHEBI:37565"/>
    </ligand>
</feature>
<feature type="binding site" evidence="12">
    <location>
        <position position="263"/>
    </location>
    <ligand>
        <name>[4Fe-4S] cluster</name>
        <dbReference type="ChEBI" id="CHEBI:49883"/>
        <label>2</label>
        <note>4Fe-4S-substrate</note>
    </ligand>
</feature>
<keyword evidence="2 12" id="KW-0004">4Fe-4S</keyword>
<feature type="binding site" evidence="12">
    <location>
        <position position="65"/>
    </location>
    <ligand>
        <name>GTP</name>
        <dbReference type="ChEBI" id="CHEBI:37565"/>
    </ligand>
</feature>
<dbReference type="SFLD" id="SFLDG01383">
    <property type="entry name" value="cyclic_pyranopterin_phosphate"/>
    <property type="match status" value="1"/>
</dbReference>
<dbReference type="Pfam" id="PF04055">
    <property type="entry name" value="Radical_SAM"/>
    <property type="match status" value="1"/>
</dbReference>
<keyword evidence="5 12" id="KW-0547">Nucleotide-binding</keyword>
<gene>
    <name evidence="12" type="primary">moaA</name>
    <name evidence="14" type="ORF">SAMN04488692_11241</name>
</gene>
<dbReference type="InterPro" id="IPR050105">
    <property type="entry name" value="MoCo_biosynth_MoaA/MoaC"/>
</dbReference>
<feature type="domain" description="Radical SAM core" evidence="13">
    <location>
        <begin position="6"/>
        <end position="237"/>
    </location>
</feature>
<feature type="binding site" evidence="12">
    <location>
        <position position="29"/>
    </location>
    <ligand>
        <name>[4Fe-4S] cluster</name>
        <dbReference type="ChEBI" id="CHEBI:49883"/>
        <label>1</label>
        <note>4Fe-4S-S-AdoMet</note>
    </ligand>
</feature>
<dbReference type="CDD" id="cd01335">
    <property type="entry name" value="Radical_SAM"/>
    <property type="match status" value="1"/>
</dbReference>
<protein>
    <recommendedName>
        <fullName evidence="1 12">GTP 3',8-cyclase</fullName>
        <ecNumber evidence="1 12">4.1.99.22</ecNumber>
    </recommendedName>
    <alternativeName>
        <fullName evidence="12">Molybdenum cofactor biosynthesis protein A</fullName>
    </alternativeName>
</protein>
<evidence type="ECO:0000256" key="9">
    <source>
        <dbReference type="ARBA" id="ARBA00023150"/>
    </source>
</evidence>
<dbReference type="STRING" id="321763.SAMN04488692_11241"/>
<dbReference type="NCBIfam" id="TIGR02666">
    <property type="entry name" value="moaA"/>
    <property type="match status" value="1"/>
</dbReference>
<dbReference type="GO" id="GO:0006777">
    <property type="term" value="P:Mo-molybdopterin cofactor biosynthetic process"/>
    <property type="evidence" value="ECO:0007669"/>
    <property type="project" value="UniProtKB-UniRule"/>
</dbReference>
<evidence type="ECO:0000256" key="10">
    <source>
        <dbReference type="ARBA" id="ARBA00023239"/>
    </source>
</evidence>
<evidence type="ECO:0000256" key="12">
    <source>
        <dbReference type="HAMAP-Rule" id="MF_01225"/>
    </source>
</evidence>
<dbReference type="GO" id="GO:0046872">
    <property type="term" value="F:metal ion binding"/>
    <property type="evidence" value="ECO:0007669"/>
    <property type="project" value="UniProtKB-KW"/>
</dbReference>
<feature type="binding site" evidence="12">
    <location>
        <position position="15"/>
    </location>
    <ligand>
        <name>GTP</name>
        <dbReference type="ChEBI" id="CHEBI:37565"/>
    </ligand>
</feature>
<dbReference type="SUPFAM" id="SSF102114">
    <property type="entry name" value="Radical SAM enzymes"/>
    <property type="match status" value="1"/>
</dbReference>
<feature type="binding site" evidence="12">
    <location>
        <begin position="265"/>
        <end position="267"/>
    </location>
    <ligand>
        <name>GTP</name>
        <dbReference type="ChEBI" id="CHEBI:37565"/>
    </ligand>
</feature>
<feature type="binding site" evidence="12">
    <location>
        <position position="26"/>
    </location>
    <ligand>
        <name>[4Fe-4S] cluster</name>
        <dbReference type="ChEBI" id="CHEBI:49883"/>
        <label>1</label>
        <note>4Fe-4S-S-AdoMet</note>
    </ligand>
</feature>
<dbReference type="InterPro" id="IPR013483">
    <property type="entry name" value="MoaA"/>
</dbReference>
<feature type="binding site" evidence="12">
    <location>
        <position position="277"/>
    </location>
    <ligand>
        <name>[4Fe-4S] cluster</name>
        <dbReference type="ChEBI" id="CHEBI:49883"/>
        <label>2</label>
        <note>4Fe-4S-substrate</note>
    </ligand>
</feature>
<evidence type="ECO:0000256" key="8">
    <source>
        <dbReference type="ARBA" id="ARBA00023134"/>
    </source>
</evidence>
<keyword evidence="8 12" id="KW-0342">GTP-binding</keyword>
<evidence type="ECO:0000313" key="15">
    <source>
        <dbReference type="Proteomes" id="UP000199476"/>
    </source>
</evidence>
<comment type="cofactor">
    <cofactor evidence="12">
        <name>[4Fe-4S] cluster</name>
        <dbReference type="ChEBI" id="CHEBI:49883"/>
    </cofactor>
    <text evidence="12">Binds 2 [4Fe-4S] clusters. Binds 1 [4Fe-4S] cluster coordinated with 3 cysteines and an exchangeable S-adenosyl-L-methionine and 1 [4Fe-4S] cluster coordinated with 3 cysteines and the GTP-derived substrate.</text>
</comment>
<keyword evidence="3 12" id="KW-0949">S-adenosyl-L-methionine</keyword>
<feature type="binding site" evidence="12">
    <location>
        <position position="120"/>
    </location>
    <ligand>
        <name>S-adenosyl-L-methionine</name>
        <dbReference type="ChEBI" id="CHEBI:59789"/>
    </ligand>
</feature>
<dbReference type="PANTHER" id="PTHR22960">
    <property type="entry name" value="MOLYBDOPTERIN COFACTOR SYNTHESIS PROTEIN A"/>
    <property type="match status" value="1"/>
</dbReference>
<evidence type="ECO:0000256" key="2">
    <source>
        <dbReference type="ARBA" id="ARBA00022485"/>
    </source>
</evidence>
<keyword evidence="15" id="KW-1185">Reference proteome</keyword>
<organism evidence="14 15">
    <name type="scientific">Halarsenatibacter silvermanii</name>
    <dbReference type="NCBI Taxonomy" id="321763"/>
    <lineage>
        <taxon>Bacteria</taxon>
        <taxon>Bacillati</taxon>
        <taxon>Bacillota</taxon>
        <taxon>Clostridia</taxon>
        <taxon>Halanaerobiales</taxon>
        <taxon>Halarsenatibacteraceae</taxon>
        <taxon>Halarsenatibacter</taxon>
    </lineage>
</organism>
<dbReference type="Pfam" id="PF06463">
    <property type="entry name" value="Mob_synth_C"/>
    <property type="match status" value="1"/>
</dbReference>
<evidence type="ECO:0000259" key="13">
    <source>
        <dbReference type="PROSITE" id="PS51918"/>
    </source>
</evidence>
<dbReference type="InterPro" id="IPR007197">
    <property type="entry name" value="rSAM"/>
</dbReference>
<evidence type="ECO:0000256" key="1">
    <source>
        <dbReference type="ARBA" id="ARBA00012167"/>
    </source>
</evidence>
<dbReference type="InterPro" id="IPR013785">
    <property type="entry name" value="Aldolase_TIM"/>
</dbReference>
<dbReference type="HAMAP" id="MF_01225_B">
    <property type="entry name" value="MoaA_B"/>
    <property type="match status" value="1"/>
</dbReference>
<evidence type="ECO:0000256" key="3">
    <source>
        <dbReference type="ARBA" id="ARBA00022691"/>
    </source>
</evidence>
<dbReference type="InterPro" id="IPR040064">
    <property type="entry name" value="MoaA-like"/>
</dbReference>
<dbReference type="SMART" id="SM00729">
    <property type="entry name" value="Elp3"/>
    <property type="match status" value="1"/>
</dbReference>
<name>A0A1G9PAF1_9FIRM</name>
<dbReference type="SFLD" id="SFLDG01386">
    <property type="entry name" value="main_SPASM_domain-containing"/>
    <property type="match status" value="1"/>
</dbReference>
<dbReference type="AlphaFoldDB" id="A0A1G9PAF1"/>
<dbReference type="PROSITE" id="PS51918">
    <property type="entry name" value="RADICAL_SAM"/>
    <property type="match status" value="1"/>
</dbReference>
<feature type="binding site" evidence="12">
    <location>
        <position position="22"/>
    </location>
    <ligand>
        <name>[4Fe-4S] cluster</name>
        <dbReference type="ChEBI" id="CHEBI:49883"/>
        <label>1</label>
        <note>4Fe-4S-S-AdoMet</note>
    </ligand>
</feature>
<dbReference type="EMBL" id="FNGO01000012">
    <property type="protein sequence ID" value="SDL95135.1"/>
    <property type="molecule type" value="Genomic_DNA"/>
</dbReference>
<keyword evidence="7 12" id="KW-0411">Iron-sulfur</keyword>
<comment type="function">
    <text evidence="12">Catalyzes the cyclization of GTP to (8S)-3',8-cyclo-7,8-dihydroguanosine 5'-triphosphate.</text>
</comment>
<dbReference type="InterPro" id="IPR058240">
    <property type="entry name" value="rSAM_sf"/>
</dbReference>
<evidence type="ECO:0000313" key="14">
    <source>
        <dbReference type="EMBL" id="SDL95135.1"/>
    </source>
</evidence>
<keyword evidence="9 12" id="KW-0501">Molybdenum cofactor biosynthesis</keyword>
<comment type="catalytic activity">
    <reaction evidence="11 12">
        <text>GTP + AH2 + S-adenosyl-L-methionine = (8S)-3',8-cyclo-7,8-dihydroguanosine 5'-triphosphate + 5'-deoxyadenosine + L-methionine + A + H(+)</text>
        <dbReference type="Rhea" id="RHEA:49576"/>
        <dbReference type="ChEBI" id="CHEBI:13193"/>
        <dbReference type="ChEBI" id="CHEBI:15378"/>
        <dbReference type="ChEBI" id="CHEBI:17319"/>
        <dbReference type="ChEBI" id="CHEBI:17499"/>
        <dbReference type="ChEBI" id="CHEBI:37565"/>
        <dbReference type="ChEBI" id="CHEBI:57844"/>
        <dbReference type="ChEBI" id="CHEBI:59789"/>
        <dbReference type="ChEBI" id="CHEBI:131766"/>
        <dbReference type="EC" id="4.1.99.22"/>
    </reaction>
</comment>
<feature type="binding site" evidence="12">
    <location>
        <position position="260"/>
    </location>
    <ligand>
        <name>[4Fe-4S] cluster</name>
        <dbReference type="ChEBI" id="CHEBI:49883"/>
        <label>2</label>
        <note>4Fe-4S-substrate</note>
    </ligand>
</feature>